<dbReference type="PANTHER" id="PTHR34415:SF1">
    <property type="entry name" value="INTEGRASE CATALYTIC DOMAIN-CONTAINING PROTEIN"/>
    <property type="match status" value="1"/>
</dbReference>
<dbReference type="EMBL" id="JAJSOF020000013">
    <property type="protein sequence ID" value="KAJ4442336.1"/>
    <property type="molecule type" value="Genomic_DNA"/>
</dbReference>
<evidence type="ECO:0000313" key="2">
    <source>
        <dbReference type="EMBL" id="KAJ4442336.1"/>
    </source>
</evidence>
<dbReference type="InterPro" id="IPR057191">
    <property type="entry name" value="DUF7869"/>
</dbReference>
<evidence type="ECO:0000313" key="3">
    <source>
        <dbReference type="Proteomes" id="UP001148838"/>
    </source>
</evidence>
<name>A0ABQ8T8P9_PERAM</name>
<dbReference type="PANTHER" id="PTHR34415">
    <property type="entry name" value="INTEGRASE CATALYTIC DOMAIN-CONTAINING PROTEIN"/>
    <property type="match status" value="1"/>
</dbReference>
<evidence type="ECO:0000259" key="1">
    <source>
        <dbReference type="Pfam" id="PF25273"/>
    </source>
</evidence>
<keyword evidence="3" id="KW-1185">Reference proteome</keyword>
<organism evidence="2 3">
    <name type="scientific">Periplaneta americana</name>
    <name type="common">American cockroach</name>
    <name type="synonym">Blatta americana</name>
    <dbReference type="NCBI Taxonomy" id="6978"/>
    <lineage>
        <taxon>Eukaryota</taxon>
        <taxon>Metazoa</taxon>
        <taxon>Ecdysozoa</taxon>
        <taxon>Arthropoda</taxon>
        <taxon>Hexapoda</taxon>
        <taxon>Insecta</taxon>
        <taxon>Pterygota</taxon>
        <taxon>Neoptera</taxon>
        <taxon>Polyneoptera</taxon>
        <taxon>Dictyoptera</taxon>
        <taxon>Blattodea</taxon>
        <taxon>Blattoidea</taxon>
        <taxon>Blattidae</taxon>
        <taxon>Blattinae</taxon>
        <taxon>Periplaneta</taxon>
    </lineage>
</organism>
<dbReference type="Pfam" id="PF25273">
    <property type="entry name" value="DUF7869"/>
    <property type="match status" value="1"/>
</dbReference>
<dbReference type="Proteomes" id="UP001148838">
    <property type="component" value="Unassembled WGS sequence"/>
</dbReference>
<gene>
    <name evidence="2" type="ORF">ANN_03922</name>
</gene>
<accession>A0ABQ8T8P9</accession>
<protein>
    <recommendedName>
        <fullName evidence="1">DUF7869 domain-containing protein</fullName>
    </recommendedName>
</protein>
<feature type="domain" description="DUF7869" evidence="1">
    <location>
        <begin position="12"/>
        <end position="113"/>
    </location>
</feature>
<comment type="caution">
    <text evidence="2">The sequence shown here is derived from an EMBL/GenBank/DDBJ whole genome shotgun (WGS) entry which is preliminary data.</text>
</comment>
<reference evidence="2 3" key="1">
    <citation type="journal article" date="2022" name="Allergy">
        <title>Genome assembly and annotation of Periplaneta americana reveal a comprehensive cockroach allergen profile.</title>
        <authorList>
            <person name="Wang L."/>
            <person name="Xiong Q."/>
            <person name="Saelim N."/>
            <person name="Wang L."/>
            <person name="Nong W."/>
            <person name="Wan A.T."/>
            <person name="Shi M."/>
            <person name="Liu X."/>
            <person name="Cao Q."/>
            <person name="Hui J.H.L."/>
            <person name="Sookrung N."/>
            <person name="Leung T.F."/>
            <person name="Tungtrongchitr A."/>
            <person name="Tsui S.K.W."/>
        </authorList>
    </citation>
    <scope>NUCLEOTIDE SEQUENCE [LARGE SCALE GENOMIC DNA]</scope>
    <source>
        <strain evidence="2">PWHHKU_190912</strain>
    </source>
</reference>
<proteinExistence type="predicted"/>
<sequence>MCVWHEGQSGRGGNQMASCLLQALKSGLFNTYKRKLCMWSDNCAVQLKNRMLLFLYVFLVVNDTFDTIEQRFHISGHSFSASDRDFAMIEKRAKHSKLVNAEDVKNAIRTARPSRPYKVLDMGKGTIF</sequence>